<keyword evidence="2" id="KW-1185">Reference proteome</keyword>
<accession>A0ABS0CI83</accession>
<dbReference type="Proteomes" id="UP000702209">
    <property type="component" value="Unassembled WGS sequence"/>
</dbReference>
<dbReference type="NCBIfam" id="TIGR04267">
    <property type="entry name" value="mod_HExxH"/>
    <property type="match status" value="1"/>
</dbReference>
<dbReference type="EMBL" id="JADLQX010000001">
    <property type="protein sequence ID" value="MBF6296322.1"/>
    <property type="molecule type" value="Genomic_DNA"/>
</dbReference>
<reference evidence="1 2" key="1">
    <citation type="submission" date="2020-10" db="EMBL/GenBank/DDBJ databases">
        <title>Identification of Nocardia species via Next-generation sequencing and recognition of intraspecies genetic diversity.</title>
        <authorList>
            <person name="Li P."/>
            <person name="Li P."/>
            <person name="Lu B."/>
        </authorList>
    </citation>
    <scope>NUCLEOTIDE SEQUENCE [LARGE SCALE GENOMIC DNA]</scope>
    <source>
        <strain evidence="1 2">BJ06-0157</strain>
    </source>
</reference>
<organism evidence="1 2">
    <name type="scientific">Nocardia amamiensis</name>
    <dbReference type="NCBI Taxonomy" id="404578"/>
    <lineage>
        <taxon>Bacteria</taxon>
        <taxon>Bacillati</taxon>
        <taxon>Actinomycetota</taxon>
        <taxon>Actinomycetes</taxon>
        <taxon>Mycobacteriales</taxon>
        <taxon>Nocardiaceae</taxon>
        <taxon>Nocardia</taxon>
    </lineage>
</organism>
<dbReference type="InterPro" id="IPR026337">
    <property type="entry name" value="AKG_HExxH"/>
</dbReference>
<evidence type="ECO:0008006" key="3">
    <source>
        <dbReference type="Google" id="ProtNLM"/>
    </source>
</evidence>
<gene>
    <name evidence="1" type="ORF">IU459_02050</name>
</gene>
<proteinExistence type="predicted"/>
<dbReference type="RefSeq" id="WP_195127680.1">
    <property type="nucleotide sequence ID" value="NZ_JADLQX010000001.1"/>
</dbReference>
<name>A0ABS0CI83_9NOCA</name>
<evidence type="ECO:0000313" key="2">
    <source>
        <dbReference type="Proteomes" id="UP000702209"/>
    </source>
</evidence>
<comment type="caution">
    <text evidence="1">The sequence shown here is derived from an EMBL/GenBank/DDBJ whole genome shotgun (WGS) entry which is preliminary data.</text>
</comment>
<evidence type="ECO:0000313" key="1">
    <source>
        <dbReference type="EMBL" id="MBF6296322.1"/>
    </source>
</evidence>
<protein>
    <recommendedName>
        <fullName evidence="3">HEXXH motif domain-containing protein</fullName>
    </recommendedName>
</protein>
<sequence length="389" mass="41462">MTAVESTHSLSENQFAQLASGFGDTAAVSWLVQAQSSLQRELLAAVGTFGPRSDPRFAAAWDVLVSLDASAPDAVADVLAHPYTRVWAVRLLQGAAEGEFAPADVHHLEAVAASAAVRAGRDMRLPVPVRDGVAPLPMFGALKASAVEQVWIETGAVAGLAMAQPLRRLTSAGLTVTLEDTDPYRMLPYVGSEIHPTGRLSDAESRQWQAAFADAVDFIDTHLPAYAPGLRAGLRTVLPLQADGPTDRSASARLAFGAVGIAALRLDPVALAELLVHEFQHVKLGAMMDAFELYDRSDTEPRYHPPCFSHPRPIEGVLHSTYAHLAIADFWRVRQTLATESAAREAAAHRLAEASGHTAEGLRQLRESGSLTALGESLTEAMSEAARGC</sequence>